<feature type="transmembrane region" description="Helical" evidence="9">
    <location>
        <begin position="151"/>
        <end position="169"/>
    </location>
</feature>
<keyword evidence="4 9" id="KW-1133">Transmembrane helix</keyword>
<dbReference type="Pfam" id="PF05644">
    <property type="entry name" value="Miff"/>
    <property type="match status" value="1"/>
</dbReference>
<evidence type="ECO:0000256" key="10">
    <source>
        <dbReference type="SAM" id="MobiDB-lite"/>
    </source>
</evidence>
<evidence type="ECO:0000256" key="1">
    <source>
        <dbReference type="ARBA" id="ARBA00009806"/>
    </source>
</evidence>
<evidence type="ECO:0000256" key="3">
    <source>
        <dbReference type="ARBA" id="ARBA00022787"/>
    </source>
</evidence>
<evidence type="ECO:0000256" key="4">
    <source>
        <dbReference type="ARBA" id="ARBA00022989"/>
    </source>
</evidence>
<keyword evidence="14" id="KW-1185">Reference proteome</keyword>
<evidence type="ECO:0000256" key="9">
    <source>
        <dbReference type="RuleBase" id="RU368040"/>
    </source>
</evidence>
<dbReference type="PANTHER" id="PTHR16501:SF6">
    <property type="entry name" value="TRANSPORT AND GOLGI ORGANIZATION PROTEIN 11"/>
    <property type="match status" value="1"/>
</dbReference>
<evidence type="ECO:0000256" key="5">
    <source>
        <dbReference type="ARBA" id="ARBA00023054"/>
    </source>
</evidence>
<keyword evidence="6 9" id="KW-0496">Mitochondrion</keyword>
<dbReference type="GO" id="GO:0005741">
    <property type="term" value="C:mitochondrial outer membrane"/>
    <property type="evidence" value="ECO:0007669"/>
    <property type="project" value="UniProtKB-SubCell"/>
</dbReference>
<reference evidence="15" key="1">
    <citation type="submission" date="2017-02" db="UniProtKB">
        <authorList>
            <consortium name="WormBaseParasite"/>
        </authorList>
    </citation>
    <scope>IDENTIFICATION</scope>
</reference>
<evidence type="ECO:0000256" key="6">
    <source>
        <dbReference type="ARBA" id="ARBA00023128"/>
    </source>
</evidence>
<evidence type="ECO:0000259" key="11">
    <source>
        <dbReference type="Pfam" id="PF05644"/>
    </source>
</evidence>
<keyword evidence="7 9" id="KW-0472">Membrane</keyword>
<feature type="region of interest" description="Disordered" evidence="10">
    <location>
        <begin position="1"/>
        <end position="26"/>
    </location>
</feature>
<evidence type="ECO:0000313" key="13">
    <source>
        <dbReference type="Proteomes" id="UP000038040"/>
    </source>
</evidence>
<dbReference type="PANTHER" id="PTHR16501">
    <property type="entry name" value="TRANSPORT AND GOLGI ORGANIZATION PROTEIN 11"/>
    <property type="match status" value="1"/>
</dbReference>
<dbReference type="WBParaSite" id="DME_0000865401-mRNA-1">
    <property type="protein sequence ID" value="DME_0000865401-mRNA-1"/>
    <property type="gene ID" value="DME_0000865401"/>
</dbReference>
<dbReference type="Proteomes" id="UP000274756">
    <property type="component" value="Unassembled WGS sequence"/>
</dbReference>
<keyword evidence="3 9" id="KW-1000">Mitochondrion outer membrane</keyword>
<dbReference type="AlphaFoldDB" id="A0A0N4ULH9"/>
<keyword evidence="2 9" id="KW-0812">Transmembrane</keyword>
<comment type="similarity">
    <text evidence="1 9">Belongs to the Tango11 family.</text>
</comment>
<proteinExistence type="inferred from homology"/>
<evidence type="ECO:0000256" key="2">
    <source>
        <dbReference type="ARBA" id="ARBA00022692"/>
    </source>
</evidence>
<organism evidence="13 15">
    <name type="scientific">Dracunculus medinensis</name>
    <name type="common">Guinea worm</name>
    <dbReference type="NCBI Taxonomy" id="318479"/>
    <lineage>
        <taxon>Eukaryota</taxon>
        <taxon>Metazoa</taxon>
        <taxon>Ecdysozoa</taxon>
        <taxon>Nematoda</taxon>
        <taxon>Chromadorea</taxon>
        <taxon>Rhabditida</taxon>
        <taxon>Spirurina</taxon>
        <taxon>Dracunculoidea</taxon>
        <taxon>Dracunculidae</taxon>
        <taxon>Dracunculus</taxon>
    </lineage>
</organism>
<evidence type="ECO:0000313" key="14">
    <source>
        <dbReference type="Proteomes" id="UP000274756"/>
    </source>
</evidence>
<evidence type="ECO:0000313" key="15">
    <source>
        <dbReference type="WBParaSite" id="DME_0000865401-mRNA-1"/>
    </source>
</evidence>
<name>A0A0N4ULH9_DRAME</name>
<comment type="subcellular location">
    <subcellularLocation>
        <location evidence="9">Mitochondrion outer membrane</location>
        <topology evidence="9">Single-pass type IV membrane protein</topology>
    </subcellularLocation>
    <subcellularLocation>
        <location evidence="9">Peroxisome</location>
    </subcellularLocation>
</comment>
<dbReference type="GO" id="GO:0005777">
    <property type="term" value="C:peroxisome"/>
    <property type="evidence" value="ECO:0007669"/>
    <property type="project" value="UniProtKB-SubCell"/>
</dbReference>
<feature type="domain" description="Mff-like" evidence="11">
    <location>
        <begin position="1"/>
        <end position="103"/>
    </location>
</feature>
<keyword evidence="5" id="KW-0175">Coiled coil</keyword>
<accession>A0A0N4ULH9</accession>
<dbReference type="GO" id="GO:0000266">
    <property type="term" value="P:mitochondrial fission"/>
    <property type="evidence" value="ECO:0007669"/>
    <property type="project" value="UniProtKB-UniRule"/>
</dbReference>
<dbReference type="Proteomes" id="UP000038040">
    <property type="component" value="Unplaced"/>
</dbReference>
<dbReference type="GO" id="GO:0090314">
    <property type="term" value="P:positive regulation of protein targeting to membrane"/>
    <property type="evidence" value="ECO:0007669"/>
    <property type="project" value="UniProtKB-UniRule"/>
</dbReference>
<evidence type="ECO:0000256" key="8">
    <source>
        <dbReference type="ARBA" id="ARBA00023140"/>
    </source>
</evidence>
<dbReference type="InterPro" id="IPR008518">
    <property type="entry name" value="Mff/Tango-11"/>
</dbReference>
<keyword evidence="8 9" id="KW-0576">Peroxisome</keyword>
<evidence type="ECO:0000256" key="7">
    <source>
        <dbReference type="ARBA" id="ARBA00023136"/>
    </source>
</evidence>
<dbReference type="STRING" id="318479.A0A0N4ULH9"/>
<dbReference type="InterPro" id="IPR039433">
    <property type="entry name" value="Mff-like_dom"/>
</dbReference>
<sequence>MNVPQHISVDGDETIHRQRPRSITDGSDLAYQMNVPERILVAGGDKIVSERAPPPELIADRLLSIYPTEELSTPPKKLTLDIATYPDIEEDSHLHSVNSGNIQEQSMSAESIAVDENPLRELKKMSKQLIRLSNRLYQLQDEQERRKTRESIALIQLFFLTGAVIYLFLKRK</sequence>
<dbReference type="GO" id="GO:0090141">
    <property type="term" value="P:positive regulation of mitochondrial fission"/>
    <property type="evidence" value="ECO:0007669"/>
    <property type="project" value="UniProtKB-UniRule"/>
</dbReference>
<gene>
    <name evidence="12" type="ORF">DME_LOCUS2569</name>
</gene>
<protein>
    <recommendedName>
        <fullName evidence="9">Mitochondrial fission factor</fullName>
    </recommendedName>
</protein>
<evidence type="ECO:0000313" key="12">
    <source>
        <dbReference type="EMBL" id="VDN52596.1"/>
    </source>
</evidence>
<dbReference type="OrthoDB" id="5986838at2759"/>
<reference evidence="12 14" key="2">
    <citation type="submission" date="2018-11" db="EMBL/GenBank/DDBJ databases">
        <authorList>
            <consortium name="Pathogen Informatics"/>
        </authorList>
    </citation>
    <scope>NUCLEOTIDE SEQUENCE [LARGE SCALE GENOMIC DNA]</scope>
</reference>
<comment type="function">
    <text evidence="9">Plays a role in mitochondrial and peroxisomal fission. Promotes the recruitment and association of the fission mediator dynamin-related protein 1 (DNM1L) to the mitochondrial surface.</text>
</comment>
<dbReference type="EMBL" id="UYYG01000067">
    <property type="protein sequence ID" value="VDN52596.1"/>
    <property type="molecule type" value="Genomic_DNA"/>
</dbReference>